<keyword evidence="21" id="KW-1185">Reference proteome</keyword>
<evidence type="ECO:0000256" key="8">
    <source>
        <dbReference type="ARBA" id="ARBA00023002"/>
    </source>
</evidence>
<comment type="similarity">
    <text evidence="13">Belongs to the cholesterol 7-desaturase family.</text>
</comment>
<dbReference type="PhylomeDB" id="A0A0D2WQI5"/>
<keyword evidence="8" id="KW-0560">Oxidoreductase</keyword>
<name>A0A0D2WQI5_CAPO3</name>
<dbReference type="UniPathway" id="UPA01020"/>
<comment type="pathway">
    <text evidence="3">Hormone biosynthesis.</text>
</comment>
<evidence type="ECO:0000313" key="20">
    <source>
        <dbReference type="EMBL" id="KJE93188.1"/>
    </source>
</evidence>
<keyword evidence="4 17" id="KW-0812">Transmembrane</keyword>
<evidence type="ECO:0000256" key="11">
    <source>
        <dbReference type="ARBA" id="ARBA00023136"/>
    </source>
</evidence>
<evidence type="ECO:0000259" key="19">
    <source>
        <dbReference type="PROSITE" id="PS51296"/>
    </source>
</evidence>
<dbReference type="RefSeq" id="XP_004347838.1">
    <property type="nucleotide sequence ID" value="XM_004347788.1"/>
</dbReference>
<evidence type="ECO:0000313" key="21">
    <source>
        <dbReference type="Proteomes" id="UP000008743"/>
    </source>
</evidence>
<evidence type="ECO:0000256" key="7">
    <source>
        <dbReference type="ARBA" id="ARBA00022989"/>
    </source>
</evidence>
<feature type="domain" description="Rieske" evidence="19">
    <location>
        <begin position="79"/>
        <end position="182"/>
    </location>
</feature>
<comment type="cofactor">
    <cofactor evidence="1">
        <name>Fe cation</name>
        <dbReference type="ChEBI" id="CHEBI:24875"/>
    </cofactor>
</comment>
<evidence type="ECO:0000256" key="14">
    <source>
        <dbReference type="ARBA" id="ARBA00026095"/>
    </source>
</evidence>
<comment type="catalytic activity">
    <reaction evidence="15">
        <text>cholesterol + NADH + O2 + H(+) = 7-dehydrocholesterol + NAD(+) + 2 H2O</text>
        <dbReference type="Rhea" id="RHEA:51644"/>
        <dbReference type="ChEBI" id="CHEBI:15377"/>
        <dbReference type="ChEBI" id="CHEBI:15378"/>
        <dbReference type="ChEBI" id="CHEBI:15379"/>
        <dbReference type="ChEBI" id="CHEBI:16113"/>
        <dbReference type="ChEBI" id="CHEBI:17759"/>
        <dbReference type="ChEBI" id="CHEBI:57540"/>
        <dbReference type="ChEBI" id="CHEBI:57945"/>
        <dbReference type="EC" id="1.14.19.21"/>
    </reaction>
    <physiologicalReaction direction="left-to-right" evidence="15">
        <dbReference type="Rhea" id="RHEA:51645"/>
    </physiologicalReaction>
</comment>
<evidence type="ECO:0000256" key="6">
    <source>
        <dbReference type="ARBA" id="ARBA00022723"/>
    </source>
</evidence>
<keyword evidence="9" id="KW-0408">Iron</keyword>
<dbReference type="Gene3D" id="3.90.380.10">
    <property type="entry name" value="Naphthalene 1,2-dioxygenase Alpha Subunit, Chain A, domain 1"/>
    <property type="match status" value="1"/>
</dbReference>
<dbReference type="GO" id="GO:0008203">
    <property type="term" value="P:cholesterol metabolic process"/>
    <property type="evidence" value="ECO:0007669"/>
    <property type="project" value="InterPro"/>
</dbReference>
<dbReference type="GO" id="GO:0051537">
    <property type="term" value="F:2 iron, 2 sulfur cluster binding"/>
    <property type="evidence" value="ECO:0007669"/>
    <property type="project" value="UniProtKB-KW"/>
</dbReference>
<dbReference type="InterPro" id="IPR050584">
    <property type="entry name" value="Cholesterol_7-desaturase"/>
</dbReference>
<dbReference type="InParanoid" id="A0A0D2WQI5"/>
<feature type="chain" id="PRO_5002254564" description="cholesterol 7-desaturase" evidence="18">
    <location>
        <begin position="18"/>
        <end position="408"/>
    </location>
</feature>
<protein>
    <recommendedName>
        <fullName evidence="14">cholesterol 7-desaturase</fullName>
        <ecNumber evidence="14">1.14.19.21</ecNumber>
    </recommendedName>
</protein>
<evidence type="ECO:0000256" key="15">
    <source>
        <dbReference type="ARBA" id="ARBA00047853"/>
    </source>
</evidence>
<evidence type="ECO:0000256" key="2">
    <source>
        <dbReference type="ARBA" id="ARBA00004370"/>
    </source>
</evidence>
<evidence type="ECO:0000256" key="3">
    <source>
        <dbReference type="ARBA" id="ARBA00004972"/>
    </source>
</evidence>
<dbReference type="GO" id="GO:0016020">
    <property type="term" value="C:membrane"/>
    <property type="evidence" value="ECO:0007669"/>
    <property type="project" value="UniProtKB-SubCell"/>
</dbReference>
<comment type="subcellular location">
    <subcellularLocation>
        <location evidence="2">Membrane</location>
    </subcellularLocation>
</comment>
<dbReference type="Gene3D" id="2.102.10.10">
    <property type="entry name" value="Rieske [2Fe-2S] iron-sulphur domain"/>
    <property type="match status" value="1"/>
</dbReference>
<evidence type="ECO:0000256" key="17">
    <source>
        <dbReference type="SAM" id="Phobius"/>
    </source>
</evidence>
<dbReference type="EC" id="1.14.19.21" evidence="14"/>
<dbReference type="GO" id="GO:0005737">
    <property type="term" value="C:cytoplasm"/>
    <property type="evidence" value="ECO:0007669"/>
    <property type="project" value="TreeGrafter"/>
</dbReference>
<evidence type="ECO:0000256" key="13">
    <source>
        <dbReference type="ARBA" id="ARBA00025729"/>
    </source>
</evidence>
<dbReference type="GO" id="GO:0170056">
    <property type="term" value="F:cholesterol 7-desaturase [NAD(P)H] activity"/>
    <property type="evidence" value="ECO:0007669"/>
    <property type="project" value="UniProtKB-EC"/>
</dbReference>
<dbReference type="OMA" id="WEVILTS"/>
<dbReference type="Pfam" id="PF19298">
    <property type="entry name" value="KshA_C"/>
    <property type="match status" value="1"/>
</dbReference>
<evidence type="ECO:0000256" key="12">
    <source>
        <dbReference type="ARBA" id="ARBA00025712"/>
    </source>
</evidence>
<dbReference type="SUPFAM" id="SSF50022">
    <property type="entry name" value="ISP domain"/>
    <property type="match status" value="1"/>
</dbReference>
<evidence type="ECO:0000256" key="1">
    <source>
        <dbReference type="ARBA" id="ARBA00001962"/>
    </source>
</evidence>
<dbReference type="InterPro" id="IPR045605">
    <property type="entry name" value="KshA-like_C"/>
</dbReference>
<dbReference type="PROSITE" id="PS51296">
    <property type="entry name" value="RIESKE"/>
    <property type="match status" value="1"/>
</dbReference>
<evidence type="ECO:0000256" key="5">
    <source>
        <dbReference type="ARBA" id="ARBA00022714"/>
    </source>
</evidence>
<dbReference type="eggNOG" id="ENOG502QS20">
    <property type="taxonomic scope" value="Eukaryota"/>
</dbReference>
<feature type="transmembrane region" description="Helical" evidence="17">
    <location>
        <begin position="27"/>
        <end position="50"/>
    </location>
</feature>
<dbReference type="InterPro" id="IPR017941">
    <property type="entry name" value="Rieske_2Fe-2S"/>
</dbReference>
<dbReference type="OrthoDB" id="426882at2759"/>
<dbReference type="PANTHER" id="PTHR21266">
    <property type="entry name" value="IRON-SULFUR DOMAIN CONTAINING PROTEIN"/>
    <property type="match status" value="1"/>
</dbReference>
<evidence type="ECO:0000256" key="4">
    <source>
        <dbReference type="ARBA" id="ARBA00022692"/>
    </source>
</evidence>
<comment type="pathway">
    <text evidence="12">Steroid hormone biosynthesis; dafachronic acid biosynthesis.</text>
</comment>
<evidence type="ECO:0000256" key="16">
    <source>
        <dbReference type="ARBA" id="ARBA00049548"/>
    </source>
</evidence>
<gene>
    <name evidence="20" type="ORF">CAOG_004013</name>
</gene>
<keyword evidence="10" id="KW-0411">Iron-sulfur</keyword>
<dbReference type="Proteomes" id="UP000008743">
    <property type="component" value="Unassembled WGS sequence"/>
</dbReference>
<dbReference type="AlphaFoldDB" id="A0A0D2WQI5"/>
<evidence type="ECO:0000256" key="10">
    <source>
        <dbReference type="ARBA" id="ARBA00023014"/>
    </source>
</evidence>
<sequence>MIPLEFWVALFAALVNGIPELDRMWFKVSFGLLVLLLAYRFWVAVAAPIVTSHNFVEHGGGATKRVAGKTPPPYPNGWFCVLYQWELTPGSVKTIQFMGKELVAFRGKETGVVSVLDAYCPHLGANLGISGRVKGDCLECPFHGWRYDGSGQCAHIPSQATIPAQAHTRAWPVLERNQMILVWYHVDETPPTWMPDVIDEVHSKAMRFDAKSDYLVQAHVQEIPENTADVAHLNVLHHLPWNIPIVEDHFRVDWQGWWRPGDENDPHCAHVPVTQALVLFGKQIPYMHMTTQIHLIGPGLVLYLFETPVGRMRLFETVTPAGPLLQKVSLVMFSKSWTIRWLTKWFYRGVAKTLSQDCWIWNNKTYYDKPTFSKGDRYLLTFRKWYSQFWSERSISMRDASRSGTLEW</sequence>
<dbReference type="EMBL" id="KE346365">
    <property type="protein sequence ID" value="KJE93188.1"/>
    <property type="molecule type" value="Genomic_DNA"/>
</dbReference>
<accession>A0A0D2WQI5</accession>
<keyword evidence="18" id="KW-0732">Signal</keyword>
<organism evidence="20 21">
    <name type="scientific">Capsaspora owczarzaki (strain ATCC 30864)</name>
    <dbReference type="NCBI Taxonomy" id="595528"/>
    <lineage>
        <taxon>Eukaryota</taxon>
        <taxon>Filasterea</taxon>
        <taxon>Capsaspora</taxon>
    </lineage>
</organism>
<feature type="signal peptide" evidence="18">
    <location>
        <begin position="1"/>
        <end position="17"/>
    </location>
</feature>
<dbReference type="PANTHER" id="PTHR21266:SF32">
    <property type="entry name" value="CHOLESTEROL 7-DESATURASE NVD"/>
    <property type="match status" value="1"/>
</dbReference>
<evidence type="ECO:0000256" key="18">
    <source>
        <dbReference type="SAM" id="SignalP"/>
    </source>
</evidence>
<keyword evidence="6" id="KW-0479">Metal-binding</keyword>
<reference evidence="21" key="1">
    <citation type="submission" date="2011-02" db="EMBL/GenBank/DDBJ databases">
        <title>The Genome Sequence of Capsaspora owczarzaki ATCC 30864.</title>
        <authorList>
            <person name="Russ C."/>
            <person name="Cuomo C."/>
            <person name="Burger G."/>
            <person name="Gray M.W."/>
            <person name="Holland P.W.H."/>
            <person name="King N."/>
            <person name="Lang F.B.F."/>
            <person name="Roger A.J."/>
            <person name="Ruiz-Trillo I."/>
            <person name="Young S.K."/>
            <person name="Zeng Q."/>
            <person name="Gargeya S."/>
            <person name="Alvarado L."/>
            <person name="Berlin A."/>
            <person name="Chapman S.B."/>
            <person name="Chen Z."/>
            <person name="Freedman E."/>
            <person name="Gellesch M."/>
            <person name="Goldberg J."/>
            <person name="Griggs A."/>
            <person name="Gujja S."/>
            <person name="Heilman E."/>
            <person name="Heiman D."/>
            <person name="Howarth C."/>
            <person name="Mehta T."/>
            <person name="Neiman D."/>
            <person name="Pearson M."/>
            <person name="Roberts A."/>
            <person name="Saif S."/>
            <person name="Shea T."/>
            <person name="Shenoy N."/>
            <person name="Sisk P."/>
            <person name="Stolte C."/>
            <person name="Sykes S."/>
            <person name="White J."/>
            <person name="Yandava C."/>
            <person name="Haas B."/>
            <person name="Nusbaum C."/>
            <person name="Birren B."/>
        </authorList>
    </citation>
    <scope>NUCLEOTIDE SEQUENCE</scope>
    <source>
        <strain evidence="21">ATCC 30864</strain>
    </source>
</reference>
<keyword evidence="5" id="KW-0001">2Fe-2S</keyword>
<comment type="catalytic activity">
    <reaction evidence="16">
        <text>cholesterol + NADPH + O2 + H(+) = 7-dehydrocholesterol + NADP(+) + 2 H2O</text>
        <dbReference type="Rhea" id="RHEA:45024"/>
        <dbReference type="ChEBI" id="CHEBI:15377"/>
        <dbReference type="ChEBI" id="CHEBI:15378"/>
        <dbReference type="ChEBI" id="CHEBI:15379"/>
        <dbReference type="ChEBI" id="CHEBI:16113"/>
        <dbReference type="ChEBI" id="CHEBI:17759"/>
        <dbReference type="ChEBI" id="CHEBI:57783"/>
        <dbReference type="ChEBI" id="CHEBI:58349"/>
        <dbReference type="EC" id="1.14.19.21"/>
    </reaction>
    <physiologicalReaction direction="left-to-right" evidence="16">
        <dbReference type="Rhea" id="RHEA:45025"/>
    </physiologicalReaction>
</comment>
<evidence type="ECO:0000256" key="9">
    <source>
        <dbReference type="ARBA" id="ARBA00023004"/>
    </source>
</evidence>
<dbReference type="Pfam" id="PF00355">
    <property type="entry name" value="Rieske"/>
    <property type="match status" value="1"/>
</dbReference>
<dbReference type="GO" id="GO:0046872">
    <property type="term" value="F:metal ion binding"/>
    <property type="evidence" value="ECO:0007669"/>
    <property type="project" value="UniProtKB-KW"/>
</dbReference>
<dbReference type="STRING" id="595528.A0A0D2WQI5"/>
<dbReference type="InterPro" id="IPR036922">
    <property type="entry name" value="Rieske_2Fe-2S_sf"/>
</dbReference>
<proteinExistence type="inferred from homology"/>
<keyword evidence="11 17" id="KW-0472">Membrane</keyword>
<dbReference type="SUPFAM" id="SSF55961">
    <property type="entry name" value="Bet v1-like"/>
    <property type="match status" value="1"/>
</dbReference>
<keyword evidence="7 17" id="KW-1133">Transmembrane helix</keyword>